<dbReference type="Gene3D" id="1.20.5.170">
    <property type="match status" value="1"/>
</dbReference>
<dbReference type="GO" id="GO:0003682">
    <property type="term" value="F:chromatin binding"/>
    <property type="evidence" value="ECO:0007669"/>
    <property type="project" value="TreeGrafter"/>
</dbReference>
<evidence type="ECO:0000313" key="4">
    <source>
        <dbReference type="EMBL" id="CAD0194258.1"/>
    </source>
</evidence>
<dbReference type="AlphaFoldDB" id="A0A9N8KX09"/>
<dbReference type="Gene3D" id="6.10.250.2000">
    <property type="match status" value="1"/>
</dbReference>
<evidence type="ECO:0000256" key="2">
    <source>
        <dbReference type="SAM" id="MobiDB-lite"/>
    </source>
</evidence>
<protein>
    <recommendedName>
        <fullName evidence="3">PEHE domain-containing protein</fullName>
    </recommendedName>
</protein>
<reference evidence="4" key="1">
    <citation type="submission" date="2021-12" db="EMBL/GenBank/DDBJ databases">
        <authorList>
            <person name="King R."/>
        </authorList>
    </citation>
    <scope>NUCLEOTIDE SEQUENCE</scope>
</reference>
<keyword evidence="5" id="KW-1185">Reference proteome</keyword>
<dbReference type="EMBL" id="LR824004">
    <property type="protein sequence ID" value="CAD0194258.1"/>
    <property type="molecule type" value="Genomic_DNA"/>
</dbReference>
<dbReference type="OrthoDB" id="6022555at2759"/>
<feature type="region of interest" description="Disordered" evidence="2">
    <location>
        <begin position="680"/>
        <end position="703"/>
    </location>
</feature>
<feature type="coiled-coil region" evidence="1">
    <location>
        <begin position="80"/>
        <end position="142"/>
    </location>
</feature>
<dbReference type="Proteomes" id="UP001154114">
    <property type="component" value="Chromosome 1"/>
</dbReference>
<feature type="domain" description="PEHE" evidence="3">
    <location>
        <begin position="789"/>
        <end position="907"/>
    </location>
</feature>
<organism evidence="4 5">
    <name type="scientific">Chrysodeixis includens</name>
    <name type="common">Soybean looper</name>
    <name type="synonym">Pseudoplusia includens</name>
    <dbReference type="NCBI Taxonomy" id="689277"/>
    <lineage>
        <taxon>Eukaryota</taxon>
        <taxon>Metazoa</taxon>
        <taxon>Ecdysozoa</taxon>
        <taxon>Arthropoda</taxon>
        <taxon>Hexapoda</taxon>
        <taxon>Insecta</taxon>
        <taxon>Pterygota</taxon>
        <taxon>Neoptera</taxon>
        <taxon>Endopterygota</taxon>
        <taxon>Lepidoptera</taxon>
        <taxon>Glossata</taxon>
        <taxon>Ditrysia</taxon>
        <taxon>Noctuoidea</taxon>
        <taxon>Noctuidae</taxon>
        <taxon>Plusiinae</taxon>
        <taxon>Chrysodeixis</taxon>
    </lineage>
</organism>
<dbReference type="PANTHER" id="PTHR21656">
    <property type="entry name" value="MALE-SPECIFIC LETHAL-1 PROTEIN"/>
    <property type="match status" value="1"/>
</dbReference>
<evidence type="ECO:0000313" key="5">
    <source>
        <dbReference type="Proteomes" id="UP001154114"/>
    </source>
</evidence>
<feature type="region of interest" description="Disordered" evidence="2">
    <location>
        <begin position="717"/>
        <end position="748"/>
    </location>
</feature>
<feature type="region of interest" description="Disordered" evidence="2">
    <location>
        <begin position="291"/>
        <end position="326"/>
    </location>
</feature>
<accession>A0A9N8KX09</accession>
<dbReference type="InterPro" id="IPR029332">
    <property type="entry name" value="PEHE_dom"/>
</dbReference>
<name>A0A9N8KX09_CHRIL</name>
<gene>
    <name evidence="4" type="ORF">CINC_LOCUS549</name>
</gene>
<keyword evidence="1" id="KW-0175">Coiled coil</keyword>
<sequence>MNSRSSVNESNLVNLSGDLSTLNQLDTKEALALSFPFDHLYACHSESSDRPDAILDKEVEIPLLTDDKDLGVTGDQSFEVSKLSERLTQAEKQNKRLKSLLLFHLDLIQQQNELITNKDKVNSALRLENDSLKTKVNRMDRRITVGQRHSISPLPLAHVPPSNVSQTVKLEPSSTDSQMCNTLSEFLIPDSRTNRPRTNPYAFNNEIPKIKPFAPESSELNRIPETEAANYTPGDTGGGTILDPNNLPRENFGTMIENKRSFVQKEIKTERPEPLYTVTSNSGNTVIQKIQRNRRRTSGGLGSLSRLPKAPPVKPEPAENANMFEDDKSFERTFSVNKKSKMINTYGKSKTSTVPKKTPHFTGSLSDRLQLIDTTPTGEDPYQLGEADMREQSPIPKLMLQKTNHGRMKICSDTTGESTMPTRRTIYDVPATETSTKMPNKIRLEKRYNLPNIIPYTATQTSTYTTTHSITKTHASTLSTTHTSTHTTMLSSPQTVTRTSTLTTSTSFKSLHKSVHAPSHKASHTALHKGSHSALHKASHSPLHKFQHPVPLSSTFAAPAAYTPTSTVTYTALESVKKEEPSPLLPLKTPLQQTNLEQGIDWRIMTGTQPSLHDFSYGENSNLTTTLPSLDMNDFRRLFETDPAVTCTTTLNSMNTLTYGTEKSISDKTKKRGARTTSLMSPTGMEFQDPTGEVKRGMDSKRGRKRALSTAGLTKNAKQNFPKPVGPKPKTVKGKAALRGKNPPVPGMMTTKPYHTQVGDPDVSWYLGLDPDVKMEDIDTTEESKASTVEVPRWREKPYTSSYTMEGTENLDDKVFEKRHQKLEAEERRQLRWHMRRIREQRHVERLRLRQRDPWYGGPLTYQPAMYTIWPQPQRDVRMIEITETIPVIAFGENIPDLPRADFMLPWVRTSKALKRSKRSKTLH</sequence>
<dbReference type="Pfam" id="PF15275">
    <property type="entry name" value="PEHE"/>
    <property type="match status" value="1"/>
</dbReference>
<dbReference type="InterPro" id="IPR026711">
    <property type="entry name" value="Msl-1"/>
</dbReference>
<feature type="region of interest" description="Disordered" evidence="2">
    <location>
        <begin position="477"/>
        <end position="501"/>
    </location>
</feature>
<dbReference type="PANTHER" id="PTHR21656:SF2">
    <property type="entry name" value="MALE-SPECIFIC LETHAL 1 HOMOLOG"/>
    <property type="match status" value="1"/>
</dbReference>
<feature type="compositionally biased region" description="Basic and acidic residues" evidence="2">
    <location>
        <begin position="692"/>
        <end position="701"/>
    </location>
</feature>
<evidence type="ECO:0000256" key="1">
    <source>
        <dbReference type="SAM" id="Coils"/>
    </source>
</evidence>
<proteinExistence type="predicted"/>
<dbReference type="GO" id="GO:0072487">
    <property type="term" value="C:MSL complex"/>
    <property type="evidence" value="ECO:0007669"/>
    <property type="project" value="InterPro"/>
</dbReference>
<evidence type="ECO:0000259" key="3">
    <source>
        <dbReference type="SMART" id="SM01300"/>
    </source>
</evidence>
<dbReference type="SMART" id="SM01300">
    <property type="entry name" value="PEHE"/>
    <property type="match status" value="1"/>
</dbReference>